<reference evidence="4" key="3">
    <citation type="submission" date="2018-01" db="EMBL/GenBank/DDBJ databases">
        <title>Raltonia solanacearum P824 infects blueberry.</title>
        <authorList>
            <person name="Bocsanczy A.M."/>
            <person name="Norman D.J."/>
        </authorList>
    </citation>
    <scope>NUCLEOTIDE SEQUENCE [LARGE SCALE GENOMIC DNA]</scope>
    <source>
        <strain evidence="4">P824</strain>
    </source>
</reference>
<dbReference type="EMBL" id="LN899821">
    <property type="protein sequence ID" value="CUV18097.1"/>
    <property type="molecule type" value="Genomic_DNA"/>
</dbReference>
<sequence length="275" mass="30319">MKAIDRLLETRHLFVSLEPGRMAAVCLGGRLGQGLTRVLASVDSPLTARPDREALSALLQSAVPQSARVRRLTVTLSDLLVRYLVLRRPDGLRSLAELHELAAQQLCERFELDAADWVFRVSAAFRGTHDTVCAMPRALLQSLRDAAADAGLRLLSVRPHLVTELARHGQRNGWIATMERTGFAFAYLADKAPRDIRVVRSSQACTDLPIALRRESIACGLREDASVRVTGLPPSERSALPSAFSAVCAERWPSEGPIWSAQYRLALAPIWPREN</sequence>
<name>A0A0S4V9X2_RALSL</name>
<evidence type="ECO:0000313" key="4">
    <source>
        <dbReference type="Proteomes" id="UP000262427"/>
    </source>
</evidence>
<organism evidence="3">
    <name type="scientific">Ralstonia solanacearum</name>
    <name type="common">Pseudomonas solanacearum</name>
    <dbReference type="NCBI Taxonomy" id="305"/>
    <lineage>
        <taxon>Bacteria</taxon>
        <taxon>Pseudomonadati</taxon>
        <taxon>Pseudomonadota</taxon>
        <taxon>Betaproteobacteria</taxon>
        <taxon>Burkholderiales</taxon>
        <taxon>Burkholderiaceae</taxon>
        <taxon>Ralstonia</taxon>
        <taxon>Ralstonia solanacearum species complex</taxon>
    </lineage>
</organism>
<evidence type="ECO:0000313" key="1">
    <source>
        <dbReference type="EMBL" id="AYA48447.1"/>
    </source>
</evidence>
<reference evidence="1" key="2">
    <citation type="submission" date="2018-01" db="EMBL/GenBank/DDBJ databases">
        <title>Ralstonia pseudosolanacearum P824 infects blueberry.</title>
        <authorList>
            <person name="Bocsanczy A.M."/>
            <person name="Norman D.J."/>
        </authorList>
    </citation>
    <scope>NUCLEOTIDE SEQUENCE</scope>
    <source>
        <strain evidence="1">P824</strain>
    </source>
</reference>
<evidence type="ECO:0000313" key="3">
    <source>
        <dbReference type="EMBL" id="CUV30721.1"/>
    </source>
</evidence>
<proteinExistence type="predicted"/>
<dbReference type="EMBL" id="CP025742">
    <property type="protein sequence ID" value="AYA48447.1"/>
    <property type="molecule type" value="Genomic_DNA"/>
</dbReference>
<accession>A0A0S4V9X2</accession>
<reference evidence="3" key="1">
    <citation type="submission" date="2015-10" db="EMBL/GenBank/DDBJ databases">
        <authorList>
            <person name="Gilbert D.G."/>
        </authorList>
    </citation>
    <scope>NUCLEOTIDE SEQUENCE</scope>
    <source>
        <strain evidence="3">Phyl III-seqv23</strain>
    </source>
</reference>
<dbReference type="EMBL" id="LN899824">
    <property type="protein sequence ID" value="CUV30721.1"/>
    <property type="molecule type" value="Genomic_DNA"/>
</dbReference>
<dbReference type="AlphaFoldDB" id="A0A0S4V9X2"/>
<gene>
    <name evidence="2" type="ORF">PSS4_v1_480002</name>
    <name evidence="1" type="ORF">RSP824_18360</name>
    <name evidence="3" type="ORF">RUN1985_v1_700015</name>
</gene>
<protein>
    <submittedName>
        <fullName evidence="3">Uncharacterized protein</fullName>
    </submittedName>
</protein>
<dbReference type="Proteomes" id="UP000262427">
    <property type="component" value="Chromosome MP"/>
</dbReference>
<evidence type="ECO:0000313" key="2">
    <source>
        <dbReference type="EMBL" id="CUV18097.1"/>
    </source>
</evidence>